<sequence length="120" mass="13348">MRIATIEVGRGTQAAVEALRKDFARAWKTRRYRSERFGFESPAALFRTLTPKRWELIEALQAAGPLTQRALARALARDVKNVHSDAVALLDVGLIEKTEDGKLIVPFDEIRAGFVLKSAA</sequence>
<proteinExistence type="predicted"/>
<organism evidence="1 2">
    <name type="scientific">Candidatus Desulfobacillus denitrificans</name>
    <dbReference type="NCBI Taxonomy" id="2608985"/>
    <lineage>
        <taxon>Bacteria</taxon>
        <taxon>Pseudomonadati</taxon>
        <taxon>Pseudomonadota</taxon>
        <taxon>Betaproteobacteria</taxon>
        <taxon>Candidatus Desulfobacillus</taxon>
    </lineage>
</organism>
<dbReference type="AlphaFoldDB" id="A0A809R5W2"/>
<accession>A0A809R5W2</accession>
<evidence type="ECO:0000313" key="1">
    <source>
        <dbReference type="EMBL" id="BBO19695.1"/>
    </source>
</evidence>
<dbReference type="Proteomes" id="UP000662914">
    <property type="component" value="Chromosome"/>
</dbReference>
<dbReference type="Pfam" id="PF25212">
    <property type="entry name" value="HVO_A0114"/>
    <property type="match status" value="1"/>
</dbReference>
<reference evidence="1" key="1">
    <citation type="journal article" name="DNA Res.">
        <title>The physiological potential of anammox bacteria as revealed by their core genome structure.</title>
        <authorList>
            <person name="Okubo T."/>
            <person name="Toyoda A."/>
            <person name="Fukuhara K."/>
            <person name="Uchiyama I."/>
            <person name="Harigaya Y."/>
            <person name="Kuroiwa M."/>
            <person name="Suzuki T."/>
            <person name="Murakami Y."/>
            <person name="Suwa Y."/>
            <person name="Takami H."/>
        </authorList>
    </citation>
    <scope>NUCLEOTIDE SEQUENCE</scope>
    <source>
        <strain evidence="1">317325-3</strain>
    </source>
</reference>
<dbReference type="KEGG" id="ddz:DSYM_03940"/>
<gene>
    <name evidence="1" type="ORF">DSYM_03940</name>
</gene>
<dbReference type="Gene3D" id="1.10.10.10">
    <property type="entry name" value="Winged helix-like DNA-binding domain superfamily/Winged helix DNA-binding domain"/>
    <property type="match status" value="1"/>
</dbReference>
<dbReference type="EMBL" id="AP021857">
    <property type="protein sequence ID" value="BBO19695.1"/>
    <property type="molecule type" value="Genomic_DNA"/>
</dbReference>
<name>A0A809R5W2_9PROT</name>
<evidence type="ECO:0000313" key="2">
    <source>
        <dbReference type="Proteomes" id="UP000662914"/>
    </source>
</evidence>
<dbReference type="InterPro" id="IPR036388">
    <property type="entry name" value="WH-like_DNA-bd_sf"/>
</dbReference>
<dbReference type="InterPro" id="IPR036390">
    <property type="entry name" value="WH_DNA-bd_sf"/>
</dbReference>
<protein>
    <submittedName>
        <fullName evidence="1">Transcriptional regulator</fullName>
    </submittedName>
</protein>
<dbReference type="SUPFAM" id="SSF46785">
    <property type="entry name" value="Winged helix' DNA-binding domain"/>
    <property type="match status" value="1"/>
</dbReference>